<reference evidence="10" key="1">
    <citation type="submission" date="2022-08" db="EMBL/GenBank/DDBJ databases">
        <authorList>
            <person name="Kallberg Y."/>
            <person name="Tangrot J."/>
            <person name="Rosling A."/>
        </authorList>
    </citation>
    <scope>NUCLEOTIDE SEQUENCE</scope>
    <source>
        <strain evidence="10">Wild A</strain>
    </source>
</reference>
<dbReference type="PANTHER" id="PTHR43326">
    <property type="entry name" value="METHIONYL-TRNA SYNTHETASE"/>
    <property type="match status" value="1"/>
</dbReference>
<evidence type="ECO:0000256" key="6">
    <source>
        <dbReference type="ARBA" id="ARBA00023146"/>
    </source>
</evidence>
<dbReference type="Proteomes" id="UP001153678">
    <property type="component" value="Unassembled WGS sequence"/>
</dbReference>
<dbReference type="GO" id="GO:0006431">
    <property type="term" value="P:methionyl-tRNA aminoacylation"/>
    <property type="evidence" value="ECO:0007669"/>
    <property type="project" value="TreeGrafter"/>
</dbReference>
<dbReference type="GO" id="GO:0004825">
    <property type="term" value="F:methionine-tRNA ligase activity"/>
    <property type="evidence" value="ECO:0007669"/>
    <property type="project" value="InterPro"/>
</dbReference>
<evidence type="ECO:0000256" key="8">
    <source>
        <dbReference type="SAM" id="Coils"/>
    </source>
</evidence>
<evidence type="ECO:0000313" key="11">
    <source>
        <dbReference type="Proteomes" id="UP001153678"/>
    </source>
</evidence>
<protein>
    <submittedName>
        <fullName evidence="10">6439_t:CDS:1</fullName>
    </submittedName>
</protein>
<feature type="domain" description="Methionyl/Leucyl tRNA synthetase" evidence="9">
    <location>
        <begin position="180"/>
        <end position="245"/>
    </location>
</feature>
<keyword evidence="4 7" id="KW-0067">ATP-binding</keyword>
<feature type="domain" description="Methionyl/Leucyl tRNA synthetase" evidence="9">
    <location>
        <begin position="251"/>
        <end position="378"/>
    </location>
</feature>
<keyword evidence="3 7" id="KW-0547">Nucleotide-binding</keyword>
<feature type="domain" description="Methionyl/Leucyl tRNA synthetase" evidence="9">
    <location>
        <begin position="379"/>
        <end position="443"/>
    </location>
</feature>
<dbReference type="SUPFAM" id="SSF52374">
    <property type="entry name" value="Nucleotidylyl transferase"/>
    <property type="match status" value="1"/>
</dbReference>
<accession>A0A9W4T5P6</accession>
<dbReference type="InterPro" id="IPR023457">
    <property type="entry name" value="Met-tRNA_synth_2"/>
</dbReference>
<dbReference type="EMBL" id="CAMKVN010008951">
    <property type="protein sequence ID" value="CAI2193019.1"/>
    <property type="molecule type" value="Genomic_DNA"/>
</dbReference>
<dbReference type="Gene3D" id="1.10.730.10">
    <property type="entry name" value="Isoleucyl-tRNA Synthetase, Domain 1"/>
    <property type="match status" value="1"/>
</dbReference>
<evidence type="ECO:0000256" key="1">
    <source>
        <dbReference type="ARBA" id="ARBA00005594"/>
    </source>
</evidence>
<dbReference type="AlphaFoldDB" id="A0A9W4T5P6"/>
<evidence type="ECO:0000256" key="3">
    <source>
        <dbReference type="ARBA" id="ARBA00022741"/>
    </source>
</evidence>
<dbReference type="Gene3D" id="3.40.50.620">
    <property type="entry name" value="HUPs"/>
    <property type="match status" value="2"/>
</dbReference>
<dbReference type="Pfam" id="PF09334">
    <property type="entry name" value="tRNA-synt_1g"/>
    <property type="match status" value="3"/>
</dbReference>
<keyword evidence="8" id="KW-0175">Coiled coil</keyword>
<evidence type="ECO:0000313" key="10">
    <source>
        <dbReference type="EMBL" id="CAI2193019.1"/>
    </source>
</evidence>
<keyword evidence="5 7" id="KW-0648">Protein biosynthesis</keyword>
<dbReference type="InterPro" id="IPR014729">
    <property type="entry name" value="Rossmann-like_a/b/a_fold"/>
</dbReference>
<dbReference type="InterPro" id="IPR015413">
    <property type="entry name" value="Methionyl/Leucyl_tRNA_Synth"/>
</dbReference>
<evidence type="ECO:0000256" key="7">
    <source>
        <dbReference type="RuleBase" id="RU363039"/>
    </source>
</evidence>
<comment type="similarity">
    <text evidence="1 7">Belongs to the class-I aminoacyl-tRNA synthetase family.</text>
</comment>
<dbReference type="InterPro" id="IPR009080">
    <property type="entry name" value="tRNAsynth_Ia_anticodon-bd"/>
</dbReference>
<organism evidence="10 11">
    <name type="scientific">Funneliformis geosporum</name>
    <dbReference type="NCBI Taxonomy" id="1117311"/>
    <lineage>
        <taxon>Eukaryota</taxon>
        <taxon>Fungi</taxon>
        <taxon>Fungi incertae sedis</taxon>
        <taxon>Mucoromycota</taxon>
        <taxon>Glomeromycotina</taxon>
        <taxon>Glomeromycetes</taxon>
        <taxon>Glomerales</taxon>
        <taxon>Glomeraceae</taxon>
        <taxon>Funneliformis</taxon>
    </lineage>
</organism>
<keyword evidence="11" id="KW-1185">Reference proteome</keyword>
<evidence type="ECO:0000259" key="9">
    <source>
        <dbReference type="Pfam" id="PF09334"/>
    </source>
</evidence>
<feature type="coiled-coil region" evidence="8">
    <location>
        <begin position="78"/>
        <end position="107"/>
    </location>
</feature>
<evidence type="ECO:0000256" key="4">
    <source>
        <dbReference type="ARBA" id="ARBA00022840"/>
    </source>
</evidence>
<sequence length="512" mass="59670">MDLDNLNGEKHHLYYLLCEEKKEHGTRPNKSCPSRFNDWRVEKGKQKRQAKLNKEKYCKDEGCIYFTAVYNGDHSAERKRIADNLAEKQAELQKEEEKLKNLGLQRQRCWIERIDKNKSVWKNDRQSTNSLQAQAKINKEIDSKITSSPQVQKNGESRITAQSEQPIEELKIQQSTIQPANNYVCHTFYRTSSAQHKEKVQKIFTKLLAQDDIYLGKYHGSYCVPCEDYIRESKVVNNCCPFCNSPLRTIEEPAYFLRVSKYYANLTTYYEKNPYFLLPSRAKKDLFANFLQNDIRDLCITRSDIEWGIPVPNHKKMVIYVWFEALLNYLNSEAGAFFFTAEFPRETKNSPAPDVATEYLLKKSTAKEIIHLLGKEITRKMSKSKGNVIDPLELLKKYPSDLLKSYLVAKVNFLQDGVFSEELLKGFHQDFFVHNLGNLCSRVGKMVELYNNGLVPDFAESENPYLKKYYQTCLRTIGEYQKLMDNYQLTAAFQEIQTLLDLSNKLIQEIEP</sequence>
<proteinExistence type="inferred from homology"/>
<gene>
    <name evidence="10" type="ORF">FWILDA_LOCUS15867</name>
</gene>
<dbReference type="GO" id="GO:0005524">
    <property type="term" value="F:ATP binding"/>
    <property type="evidence" value="ECO:0007669"/>
    <property type="project" value="UniProtKB-KW"/>
</dbReference>
<keyword evidence="2 7" id="KW-0436">Ligase</keyword>
<keyword evidence="6 7" id="KW-0030">Aminoacyl-tRNA synthetase</keyword>
<comment type="caution">
    <text evidence="10">The sequence shown here is derived from an EMBL/GenBank/DDBJ whole genome shotgun (WGS) entry which is preliminary data.</text>
</comment>
<name>A0A9W4T5P6_9GLOM</name>
<dbReference type="OrthoDB" id="24670at2759"/>
<dbReference type="PANTHER" id="PTHR43326:SF1">
    <property type="entry name" value="METHIONINE--TRNA LIGASE, MITOCHONDRIAL"/>
    <property type="match status" value="1"/>
</dbReference>
<evidence type="ECO:0000256" key="5">
    <source>
        <dbReference type="ARBA" id="ARBA00022917"/>
    </source>
</evidence>
<evidence type="ECO:0000256" key="2">
    <source>
        <dbReference type="ARBA" id="ARBA00022598"/>
    </source>
</evidence>
<dbReference type="SUPFAM" id="SSF47323">
    <property type="entry name" value="Anticodon-binding domain of a subclass of class I aminoacyl-tRNA synthetases"/>
    <property type="match status" value="1"/>
</dbReference>